<keyword evidence="2" id="KW-1133">Transmembrane helix</keyword>
<feature type="transmembrane region" description="Helical" evidence="2">
    <location>
        <begin position="12"/>
        <end position="33"/>
    </location>
</feature>
<feature type="transmembrane region" description="Helical" evidence="2">
    <location>
        <begin position="203"/>
        <end position="225"/>
    </location>
</feature>
<comment type="caution">
    <text evidence="3">The sequence shown here is derived from an EMBL/GenBank/DDBJ whole genome shotgun (WGS) entry which is preliminary data.</text>
</comment>
<evidence type="ECO:0000313" key="3">
    <source>
        <dbReference type="EMBL" id="MFC5225291.1"/>
    </source>
</evidence>
<evidence type="ECO:0008006" key="5">
    <source>
        <dbReference type="Google" id="ProtNLM"/>
    </source>
</evidence>
<feature type="region of interest" description="Disordered" evidence="1">
    <location>
        <begin position="296"/>
        <end position="326"/>
    </location>
</feature>
<evidence type="ECO:0000313" key="4">
    <source>
        <dbReference type="Proteomes" id="UP001596156"/>
    </source>
</evidence>
<keyword evidence="2" id="KW-0472">Membrane</keyword>
<accession>A0ABW0D7Q1</accession>
<reference evidence="4" key="1">
    <citation type="journal article" date="2019" name="Int. J. Syst. Evol. Microbiol.">
        <title>The Global Catalogue of Microorganisms (GCM) 10K type strain sequencing project: providing services to taxonomists for standard genome sequencing and annotation.</title>
        <authorList>
            <consortium name="The Broad Institute Genomics Platform"/>
            <consortium name="The Broad Institute Genome Sequencing Center for Infectious Disease"/>
            <person name="Wu L."/>
            <person name="Ma J."/>
        </authorList>
    </citation>
    <scope>NUCLEOTIDE SEQUENCE [LARGE SCALE GENOMIC DNA]</scope>
    <source>
        <strain evidence="4">CCM 8479</strain>
    </source>
</reference>
<name>A0ABW0D7Q1_STRFI</name>
<evidence type="ECO:0000256" key="1">
    <source>
        <dbReference type="SAM" id="MobiDB-lite"/>
    </source>
</evidence>
<sequence>MGRPSTEALGGRFFVIGYVPMCAGFLFVLLLVWAGAPGTTLDWSAAWRRAGTLGAGEALLLVFGTVVGALVLHPFQLPFVRLLEGYWPSWCGAPTRWGTRRQERSMKRLEQARDLPDGEPPGPAALHRAGLADGALRARFPQQPHLLRPTRLGNVLAAAEDRCGAPYGWDGPVAWPRLYTVLGEAAKTTVEDRRNALDAACRVSVVSALCSAVGAALLARTGWWLLLALAPLLLSRLAYHAAVHAALAYGQAVRVCFDLHRFDLYPALHLPLPEDPDQEGQFNRTLSAFWRQGGPMRARYEHPEPAPEQCCRRPRRGEPPPDGAGG</sequence>
<keyword evidence="2" id="KW-0812">Transmembrane</keyword>
<proteinExistence type="predicted"/>
<gene>
    <name evidence="3" type="ORF">ACFPN6_11905</name>
</gene>
<feature type="transmembrane region" description="Helical" evidence="2">
    <location>
        <begin position="53"/>
        <end position="72"/>
    </location>
</feature>
<keyword evidence="4" id="KW-1185">Reference proteome</keyword>
<dbReference type="RefSeq" id="WP_344644622.1">
    <property type="nucleotide sequence ID" value="NZ_BAAASS010000009.1"/>
</dbReference>
<organism evidence="3 4">
    <name type="scientific">Streptomyces fimbriatus</name>
    <dbReference type="NCBI Taxonomy" id="68197"/>
    <lineage>
        <taxon>Bacteria</taxon>
        <taxon>Bacillati</taxon>
        <taxon>Actinomycetota</taxon>
        <taxon>Actinomycetes</taxon>
        <taxon>Kitasatosporales</taxon>
        <taxon>Streptomycetaceae</taxon>
        <taxon>Streptomyces</taxon>
    </lineage>
</organism>
<dbReference type="Proteomes" id="UP001596156">
    <property type="component" value="Unassembled WGS sequence"/>
</dbReference>
<dbReference type="EMBL" id="JBHSKL010000012">
    <property type="protein sequence ID" value="MFC5225291.1"/>
    <property type="molecule type" value="Genomic_DNA"/>
</dbReference>
<protein>
    <recommendedName>
        <fullName evidence="5">Transmembrane protein</fullName>
    </recommendedName>
</protein>
<evidence type="ECO:0000256" key="2">
    <source>
        <dbReference type="SAM" id="Phobius"/>
    </source>
</evidence>